<sequence>MDLRSVRDAYSSKSQQYVDLFDGDWDADKADATFIRRHLAGSEGPVLDLGCGPGHWTADLHQRGVQVTGIDVVPEFISHARANHPGPEFRLDSMTDLNLAANSIAGILSWYSTIHVPPADLDGVLAEFRRLLAPSGTLVLGFFDSDDEVASFDHAVHTAYRWPCDLMVRRVTEAGFAEVERLQREFAERPGRKYAAVAARAV</sequence>
<dbReference type="GO" id="GO:0032259">
    <property type="term" value="P:methylation"/>
    <property type="evidence" value="ECO:0007669"/>
    <property type="project" value="UniProtKB-KW"/>
</dbReference>
<reference evidence="4" key="1">
    <citation type="submission" date="2021-01" db="EMBL/GenBank/DDBJ databases">
        <title>Novel species in genus Nocardioides.</title>
        <authorList>
            <person name="Zhang G."/>
        </authorList>
    </citation>
    <scope>NUCLEOTIDE SEQUENCE</scope>
    <source>
        <strain evidence="4">Zg-536</strain>
    </source>
</reference>
<protein>
    <submittedName>
        <fullName evidence="4">Class I SAM-dependent methyltransferase</fullName>
    </submittedName>
</protein>
<dbReference type="PANTHER" id="PTHR43861">
    <property type="entry name" value="TRANS-ACONITATE 2-METHYLTRANSFERASE-RELATED"/>
    <property type="match status" value="1"/>
</dbReference>
<dbReference type="RefSeq" id="WP_205293126.1">
    <property type="nucleotide sequence ID" value="NZ_CP074406.1"/>
</dbReference>
<dbReference type="InterPro" id="IPR041698">
    <property type="entry name" value="Methyltransf_25"/>
</dbReference>
<dbReference type="Gene3D" id="3.40.50.150">
    <property type="entry name" value="Vaccinia Virus protein VP39"/>
    <property type="match status" value="1"/>
</dbReference>
<comment type="caution">
    <text evidence="4">The sequence shown here is derived from an EMBL/GenBank/DDBJ whole genome shotgun (WGS) entry which is preliminary data.</text>
</comment>
<evidence type="ECO:0000313" key="4">
    <source>
        <dbReference type="EMBL" id="MBM9461806.1"/>
    </source>
</evidence>
<keyword evidence="1 4" id="KW-0489">Methyltransferase</keyword>
<evidence type="ECO:0000256" key="2">
    <source>
        <dbReference type="ARBA" id="ARBA00022679"/>
    </source>
</evidence>
<organism evidence="4 5">
    <name type="scientific">Nocardioides faecalis</name>
    <dbReference type="NCBI Taxonomy" id="2803858"/>
    <lineage>
        <taxon>Bacteria</taxon>
        <taxon>Bacillati</taxon>
        <taxon>Actinomycetota</taxon>
        <taxon>Actinomycetes</taxon>
        <taxon>Propionibacteriales</taxon>
        <taxon>Nocardioidaceae</taxon>
        <taxon>Nocardioides</taxon>
    </lineage>
</organism>
<dbReference type="GO" id="GO:0008168">
    <property type="term" value="F:methyltransferase activity"/>
    <property type="evidence" value="ECO:0007669"/>
    <property type="project" value="UniProtKB-KW"/>
</dbReference>
<proteinExistence type="predicted"/>
<dbReference type="InterPro" id="IPR029063">
    <property type="entry name" value="SAM-dependent_MTases_sf"/>
</dbReference>
<feature type="domain" description="Methyltransferase" evidence="3">
    <location>
        <begin position="46"/>
        <end position="136"/>
    </location>
</feature>
<dbReference type="SUPFAM" id="SSF53335">
    <property type="entry name" value="S-adenosyl-L-methionine-dependent methyltransferases"/>
    <property type="match status" value="1"/>
</dbReference>
<evidence type="ECO:0000259" key="3">
    <source>
        <dbReference type="Pfam" id="PF13649"/>
    </source>
</evidence>
<dbReference type="AlphaFoldDB" id="A0A938Y4M6"/>
<dbReference type="Pfam" id="PF13649">
    <property type="entry name" value="Methyltransf_25"/>
    <property type="match status" value="1"/>
</dbReference>
<evidence type="ECO:0000313" key="5">
    <source>
        <dbReference type="Proteomes" id="UP000663791"/>
    </source>
</evidence>
<evidence type="ECO:0000256" key="1">
    <source>
        <dbReference type="ARBA" id="ARBA00022603"/>
    </source>
</evidence>
<dbReference type="PANTHER" id="PTHR43861:SF1">
    <property type="entry name" value="TRANS-ACONITATE 2-METHYLTRANSFERASE"/>
    <property type="match status" value="1"/>
</dbReference>
<gene>
    <name evidence="4" type="ORF">JK386_18100</name>
</gene>
<name>A0A938Y4M6_9ACTN</name>
<dbReference type="EMBL" id="JAERTX010000036">
    <property type="protein sequence ID" value="MBM9461806.1"/>
    <property type="molecule type" value="Genomic_DNA"/>
</dbReference>
<accession>A0A938Y4M6</accession>
<dbReference type="Proteomes" id="UP000663791">
    <property type="component" value="Unassembled WGS sequence"/>
</dbReference>
<dbReference type="CDD" id="cd02440">
    <property type="entry name" value="AdoMet_MTases"/>
    <property type="match status" value="1"/>
</dbReference>
<keyword evidence="5" id="KW-1185">Reference proteome</keyword>
<keyword evidence="2" id="KW-0808">Transferase</keyword>